<dbReference type="PANTHER" id="PTHR12243">
    <property type="entry name" value="MADF DOMAIN TRANSCRIPTION FACTOR"/>
    <property type="match status" value="1"/>
</dbReference>
<accession>A0A147BHA1</accession>
<feature type="non-terminal residue" evidence="3">
    <location>
        <position position="1"/>
    </location>
</feature>
<sequence>FLDMVETSPFLYDKRHENFKDRNLKRKIWNEVGDHFGFEGPHGSGEVAKTKFRNARDKYTKIKTEIRTAKRLNVNGVVKVPWPYFKKLQTMVDPGFSWKITQKNSAVASIVQAKPPPSPHVVVLKNDGVTCNAPTLRSSRVPAPAKPEPSTDSNPEDSAFLDAGEPTSPHAVDLEDGADVSSVASPVASPKVPVPTALAPAPDSDPRREPQPEEDAVAESEDMSTEPYQEVARFPGERLEAPQERRQDQEWLDTSPVHLHCMLVASKIRRMAPEDQIDALHEIDQVVYRYEKRAVRNLTTSEHNYS</sequence>
<dbReference type="SMART" id="SM00595">
    <property type="entry name" value="MADF"/>
    <property type="match status" value="1"/>
</dbReference>
<dbReference type="PROSITE" id="PS51029">
    <property type="entry name" value="MADF"/>
    <property type="match status" value="1"/>
</dbReference>
<feature type="domain" description="MADF" evidence="2">
    <location>
        <begin position="1"/>
        <end position="96"/>
    </location>
</feature>
<dbReference type="PANTHER" id="PTHR12243:SF69">
    <property type="entry name" value="SI:CH73-59F11.3"/>
    <property type="match status" value="1"/>
</dbReference>
<feature type="compositionally biased region" description="Acidic residues" evidence="1">
    <location>
        <begin position="212"/>
        <end position="224"/>
    </location>
</feature>
<dbReference type="InterPro" id="IPR006578">
    <property type="entry name" value="MADF-dom"/>
</dbReference>
<evidence type="ECO:0000259" key="2">
    <source>
        <dbReference type="PROSITE" id="PS51029"/>
    </source>
</evidence>
<evidence type="ECO:0000313" key="3">
    <source>
        <dbReference type="EMBL" id="JAR89685.1"/>
    </source>
</evidence>
<evidence type="ECO:0000256" key="1">
    <source>
        <dbReference type="SAM" id="MobiDB-lite"/>
    </source>
</evidence>
<dbReference type="GO" id="GO:0005634">
    <property type="term" value="C:nucleus"/>
    <property type="evidence" value="ECO:0007669"/>
    <property type="project" value="TreeGrafter"/>
</dbReference>
<feature type="compositionally biased region" description="Low complexity" evidence="1">
    <location>
        <begin position="179"/>
        <end position="197"/>
    </location>
</feature>
<dbReference type="Pfam" id="PF10545">
    <property type="entry name" value="MADF_DNA_bdg"/>
    <property type="match status" value="1"/>
</dbReference>
<feature type="region of interest" description="Disordered" evidence="1">
    <location>
        <begin position="133"/>
        <end position="250"/>
    </location>
</feature>
<proteinExistence type="predicted"/>
<dbReference type="InterPro" id="IPR039353">
    <property type="entry name" value="TF_Adf1"/>
</dbReference>
<dbReference type="GO" id="GO:0006357">
    <property type="term" value="P:regulation of transcription by RNA polymerase II"/>
    <property type="evidence" value="ECO:0007669"/>
    <property type="project" value="TreeGrafter"/>
</dbReference>
<dbReference type="EMBL" id="GEGO01005719">
    <property type="protein sequence ID" value="JAR89685.1"/>
    <property type="molecule type" value="Transcribed_RNA"/>
</dbReference>
<organism evidence="3">
    <name type="scientific">Ixodes ricinus</name>
    <name type="common">Common tick</name>
    <name type="synonym">Acarus ricinus</name>
    <dbReference type="NCBI Taxonomy" id="34613"/>
    <lineage>
        <taxon>Eukaryota</taxon>
        <taxon>Metazoa</taxon>
        <taxon>Ecdysozoa</taxon>
        <taxon>Arthropoda</taxon>
        <taxon>Chelicerata</taxon>
        <taxon>Arachnida</taxon>
        <taxon>Acari</taxon>
        <taxon>Parasitiformes</taxon>
        <taxon>Ixodida</taxon>
        <taxon>Ixodoidea</taxon>
        <taxon>Ixodidae</taxon>
        <taxon>Ixodinae</taxon>
        <taxon>Ixodes</taxon>
    </lineage>
</organism>
<reference evidence="3" key="1">
    <citation type="journal article" date="2018" name="PLoS Negl. Trop. Dis.">
        <title>Sialome diversity of ticks revealed by RNAseq of single tick salivary glands.</title>
        <authorList>
            <person name="Perner J."/>
            <person name="Kropackova S."/>
            <person name="Kopacek P."/>
            <person name="Ribeiro J.M."/>
        </authorList>
    </citation>
    <scope>NUCLEOTIDE SEQUENCE</scope>
    <source>
        <strain evidence="3">Siblings of single egg batch collected in Ceske Budejovice</strain>
        <tissue evidence="3">Salivary glands</tissue>
    </source>
</reference>
<dbReference type="AlphaFoldDB" id="A0A147BHA1"/>
<dbReference type="GO" id="GO:0005667">
    <property type="term" value="C:transcription regulator complex"/>
    <property type="evidence" value="ECO:0007669"/>
    <property type="project" value="TreeGrafter"/>
</dbReference>
<protein>
    <submittedName>
        <fullName evidence="3">Putative alcohol dehydrogenase transcription factor myb/sant-like protein</fullName>
    </submittedName>
</protein>
<name>A0A147BHA1_IXORI</name>
<feature type="compositionally biased region" description="Basic and acidic residues" evidence="1">
    <location>
        <begin position="235"/>
        <end position="249"/>
    </location>
</feature>